<protein>
    <submittedName>
        <fullName evidence="2">Uncharacterized protein</fullName>
    </submittedName>
</protein>
<feature type="transmembrane region" description="Helical" evidence="1">
    <location>
        <begin position="30"/>
        <end position="47"/>
    </location>
</feature>
<evidence type="ECO:0000313" key="2">
    <source>
        <dbReference type="EMBL" id="CAB4129222.1"/>
    </source>
</evidence>
<organism evidence="2">
    <name type="scientific">uncultured Caudovirales phage</name>
    <dbReference type="NCBI Taxonomy" id="2100421"/>
    <lineage>
        <taxon>Viruses</taxon>
        <taxon>Duplodnaviria</taxon>
        <taxon>Heunggongvirae</taxon>
        <taxon>Uroviricota</taxon>
        <taxon>Caudoviricetes</taxon>
        <taxon>Peduoviridae</taxon>
        <taxon>Maltschvirus</taxon>
        <taxon>Maltschvirus maltsch</taxon>
    </lineage>
</organism>
<dbReference type="EMBL" id="LR796233">
    <property type="protein sequence ID" value="CAB4129222.1"/>
    <property type="molecule type" value="Genomic_DNA"/>
</dbReference>
<accession>A0A6J5L6T9</accession>
<name>A0A6J5L6T9_9CAUD</name>
<sequence length="48" mass="5641">MNKQNDWYQSLPKHTQEYLKTAAIWTDRDMLIWMSVSFIAGLIIGVIL</sequence>
<keyword evidence="1" id="KW-1133">Transmembrane helix</keyword>
<gene>
    <name evidence="2" type="ORF">UFOVP112_320</name>
</gene>
<keyword evidence="1" id="KW-0812">Transmembrane</keyword>
<keyword evidence="1" id="KW-0472">Membrane</keyword>
<proteinExistence type="predicted"/>
<reference evidence="2" key="1">
    <citation type="submission" date="2020-04" db="EMBL/GenBank/DDBJ databases">
        <authorList>
            <person name="Chiriac C."/>
            <person name="Salcher M."/>
            <person name="Ghai R."/>
            <person name="Kavagutti S V."/>
        </authorList>
    </citation>
    <scope>NUCLEOTIDE SEQUENCE</scope>
</reference>
<evidence type="ECO:0000256" key="1">
    <source>
        <dbReference type="SAM" id="Phobius"/>
    </source>
</evidence>